<gene>
    <name evidence="2" type="primary">BRME1</name>
</gene>
<feature type="compositionally biased region" description="Low complexity" evidence="1">
    <location>
        <begin position="217"/>
        <end position="231"/>
    </location>
</feature>
<evidence type="ECO:0000256" key="1">
    <source>
        <dbReference type="SAM" id="MobiDB-lite"/>
    </source>
</evidence>
<evidence type="ECO:0000313" key="3">
    <source>
        <dbReference type="Proteomes" id="UP000694561"/>
    </source>
</evidence>
<dbReference type="PANTHER" id="PTHR14583">
    <property type="entry name" value="UNCHARACTERIZED PROTEIN C19ORF57 FAMILY MEMBER"/>
    <property type="match status" value="1"/>
</dbReference>
<dbReference type="PANTHER" id="PTHR14583:SF0">
    <property type="entry name" value="BREAK REPAIR MEIOTIC RECOMBINASE RECRUITMENT FACTOR 1"/>
    <property type="match status" value="1"/>
</dbReference>
<organism evidence="2 3">
    <name type="scientific">Monodon monoceros</name>
    <name type="common">Narwhal</name>
    <name type="synonym">Ceratodon monodon</name>
    <dbReference type="NCBI Taxonomy" id="40151"/>
    <lineage>
        <taxon>Eukaryota</taxon>
        <taxon>Metazoa</taxon>
        <taxon>Chordata</taxon>
        <taxon>Craniata</taxon>
        <taxon>Vertebrata</taxon>
        <taxon>Euteleostomi</taxon>
        <taxon>Mammalia</taxon>
        <taxon>Eutheria</taxon>
        <taxon>Laurasiatheria</taxon>
        <taxon>Artiodactyla</taxon>
        <taxon>Whippomorpha</taxon>
        <taxon>Cetacea</taxon>
        <taxon>Odontoceti</taxon>
        <taxon>Monodontidae</taxon>
        <taxon>Monodon</taxon>
    </lineage>
</organism>
<feature type="region of interest" description="Disordered" evidence="1">
    <location>
        <begin position="1"/>
        <end position="164"/>
    </location>
</feature>
<keyword evidence="3" id="KW-1185">Reference proteome</keyword>
<sequence>MSKRKKLRTSGGEGIRPPKLPKNPRLGDSDGDPQSSKLGHWHHPEETESRSGPAPSAEQSREAPGQAASSSPYEEAGAPSRLLGQPEKEPVRLPPSQNSVGRFVPQFTKPRKTVTGRAERREEDPRSGAFSLLSPAGSGLDPCWPGTSPRADGGSLAEAQPRTRMGIKTCEAARMEDATDTVRGLVIELSNLNRLIMSAHRDLEAFKRLNYYQKAKPAGKAPAAYTPKGAGNLPRGEQSWRDS</sequence>
<dbReference type="InterPro" id="IPR031441">
    <property type="entry name" value="Brme1"/>
</dbReference>
<reference evidence="2" key="2">
    <citation type="submission" date="2025-09" db="UniProtKB">
        <authorList>
            <consortium name="Ensembl"/>
        </authorList>
    </citation>
    <scope>IDENTIFICATION</scope>
</reference>
<feature type="compositionally biased region" description="Basic and acidic residues" evidence="1">
    <location>
        <begin position="117"/>
        <end position="126"/>
    </location>
</feature>
<feature type="region of interest" description="Disordered" evidence="1">
    <location>
        <begin position="217"/>
        <end position="243"/>
    </location>
</feature>
<dbReference type="Pfam" id="PF15710">
    <property type="entry name" value="Brme1"/>
    <property type="match status" value="2"/>
</dbReference>
<accession>A0A8C6ATT8</accession>
<proteinExistence type="predicted"/>
<dbReference type="GO" id="GO:1990918">
    <property type="term" value="P:double-strand break repair involved in meiotic recombination"/>
    <property type="evidence" value="ECO:0007669"/>
    <property type="project" value="InterPro"/>
</dbReference>
<dbReference type="GeneTree" id="ENSGT00390000016855"/>
<reference evidence="2" key="1">
    <citation type="submission" date="2025-08" db="UniProtKB">
        <authorList>
            <consortium name="Ensembl"/>
        </authorList>
    </citation>
    <scope>IDENTIFICATION</scope>
</reference>
<name>A0A8C6ATT8_MONMO</name>
<dbReference type="Proteomes" id="UP000694561">
    <property type="component" value="Unplaced"/>
</dbReference>
<evidence type="ECO:0000313" key="2">
    <source>
        <dbReference type="Ensembl" id="ENSMMNP00015005945.1"/>
    </source>
</evidence>
<dbReference type="AlphaFoldDB" id="A0A8C6ATT8"/>
<protein>
    <submittedName>
        <fullName evidence="2">Uncharacterized protein</fullName>
    </submittedName>
</protein>
<dbReference type="Ensembl" id="ENSMMNT00015006503.1">
    <property type="protein sequence ID" value="ENSMMNP00015005945.1"/>
    <property type="gene ID" value="ENSMMNG00015004453.1"/>
</dbReference>